<evidence type="ECO:0000313" key="4">
    <source>
        <dbReference type="Proteomes" id="UP000056905"/>
    </source>
</evidence>
<dbReference type="KEGG" id="chq:AQ619_13680"/>
<dbReference type="AlphaFoldDB" id="A0A0P0P1R5"/>
<keyword evidence="1" id="KW-0812">Transmembrane</keyword>
<feature type="transmembrane region" description="Helical" evidence="1">
    <location>
        <begin position="47"/>
        <end position="69"/>
    </location>
</feature>
<dbReference type="PROSITE" id="PS50930">
    <property type="entry name" value="HTH_LYTTR"/>
    <property type="match status" value="1"/>
</dbReference>
<dbReference type="Proteomes" id="UP000056905">
    <property type="component" value="Chromosome"/>
</dbReference>
<feature type="transmembrane region" description="Helical" evidence="1">
    <location>
        <begin position="81"/>
        <end position="104"/>
    </location>
</feature>
<sequence length="258" mass="27818">MGRPKKSWIGTPHEWAIDLAIATVAGTFLGLIGPFGSFLNGGVAPLVIYWVLALWCATLVLGVICRLGLALARWWTIPAALALTGSVVVASVPLSLLVAQLARLFWPRIALPPLDWYWQSLVISAPLVAIYVIGRCLLAAGRGEGFPRVAPAILDAPPPVSPLAGDVLCLRMEDHYVRIHTAAGSRLVEGPFERVIATLGDHEGLRVHRSWWVARAAVLQIEADGRNLKLKLKGDLSAPVSRASVARLREAGWLSTDI</sequence>
<keyword evidence="1" id="KW-0472">Membrane</keyword>
<dbReference type="OrthoDB" id="7028951at2"/>
<protein>
    <recommendedName>
        <fullName evidence="2">HTH LytTR-type domain-containing protein</fullName>
    </recommendedName>
</protein>
<dbReference type="GO" id="GO:0003677">
    <property type="term" value="F:DNA binding"/>
    <property type="evidence" value="ECO:0007669"/>
    <property type="project" value="InterPro"/>
</dbReference>
<organism evidence="3 4">
    <name type="scientific">Caulobacter henricii</name>
    <dbReference type="NCBI Taxonomy" id="69395"/>
    <lineage>
        <taxon>Bacteria</taxon>
        <taxon>Pseudomonadati</taxon>
        <taxon>Pseudomonadota</taxon>
        <taxon>Alphaproteobacteria</taxon>
        <taxon>Caulobacterales</taxon>
        <taxon>Caulobacteraceae</taxon>
        <taxon>Caulobacter</taxon>
    </lineage>
</organism>
<dbReference type="Pfam" id="PF04397">
    <property type="entry name" value="LytTR"/>
    <property type="match status" value="1"/>
</dbReference>
<dbReference type="SMART" id="SM00850">
    <property type="entry name" value="LytTR"/>
    <property type="match status" value="1"/>
</dbReference>
<evidence type="ECO:0000313" key="3">
    <source>
        <dbReference type="EMBL" id="ALL14310.1"/>
    </source>
</evidence>
<keyword evidence="1" id="KW-1133">Transmembrane helix</keyword>
<feature type="transmembrane region" description="Helical" evidence="1">
    <location>
        <begin position="116"/>
        <end position="138"/>
    </location>
</feature>
<dbReference type="RefSeq" id="WP_062148686.1">
    <property type="nucleotide sequence ID" value="NZ_CP013002.1"/>
</dbReference>
<evidence type="ECO:0000256" key="1">
    <source>
        <dbReference type="SAM" id="Phobius"/>
    </source>
</evidence>
<evidence type="ECO:0000259" key="2">
    <source>
        <dbReference type="PROSITE" id="PS50930"/>
    </source>
</evidence>
<gene>
    <name evidence="3" type="ORF">AQ619_13680</name>
</gene>
<feature type="domain" description="HTH LytTR-type" evidence="2">
    <location>
        <begin position="166"/>
        <end position="254"/>
    </location>
</feature>
<feature type="transmembrane region" description="Helical" evidence="1">
    <location>
        <begin position="15"/>
        <end position="35"/>
    </location>
</feature>
<dbReference type="Gene3D" id="2.40.50.1020">
    <property type="entry name" value="LytTr DNA-binding domain"/>
    <property type="match status" value="1"/>
</dbReference>
<dbReference type="InterPro" id="IPR007492">
    <property type="entry name" value="LytTR_DNA-bd_dom"/>
</dbReference>
<keyword evidence="4" id="KW-1185">Reference proteome</keyword>
<reference evidence="3 4" key="1">
    <citation type="submission" date="2015-10" db="EMBL/GenBank/DDBJ databases">
        <title>Conservation of the essential genome among Caulobacter and Brevundimonas species.</title>
        <authorList>
            <person name="Scott D."/>
            <person name="Ely B."/>
        </authorList>
    </citation>
    <scope>NUCLEOTIDE SEQUENCE [LARGE SCALE GENOMIC DNA]</scope>
    <source>
        <strain evidence="3 4">CB4</strain>
    </source>
</reference>
<dbReference type="STRING" id="69395.AQ619_13680"/>
<proteinExistence type="predicted"/>
<dbReference type="EMBL" id="CP013002">
    <property type="protein sequence ID" value="ALL14310.1"/>
    <property type="molecule type" value="Genomic_DNA"/>
</dbReference>
<accession>A0A0P0P1R5</accession>
<name>A0A0P0P1R5_9CAUL</name>